<proteinExistence type="predicted"/>
<accession>A0A1M3TBR1</accession>
<dbReference type="Proteomes" id="UP000184063">
    <property type="component" value="Unassembled WGS sequence"/>
</dbReference>
<name>A0A1M3TBR1_ASPLC</name>
<dbReference type="AlphaFoldDB" id="A0A1M3TBR1"/>
<sequence length="54" mass="6336">MEENPTHTNHYDDESNTFVRHGRHNSRPHQCNTKAFHVNVDITIVLPERPKSMP</sequence>
<evidence type="ECO:0000256" key="1">
    <source>
        <dbReference type="SAM" id="MobiDB-lite"/>
    </source>
</evidence>
<protein>
    <submittedName>
        <fullName evidence="2">Uncharacterized protein</fullName>
    </submittedName>
</protein>
<evidence type="ECO:0000313" key="3">
    <source>
        <dbReference type="Proteomes" id="UP000184063"/>
    </source>
</evidence>
<gene>
    <name evidence="2" type="ORF">ASPFODRAFT_671761</name>
</gene>
<organism evidence="2 3">
    <name type="scientific">Aspergillus luchuensis (strain CBS 106.47)</name>
    <dbReference type="NCBI Taxonomy" id="1137211"/>
    <lineage>
        <taxon>Eukaryota</taxon>
        <taxon>Fungi</taxon>
        <taxon>Dikarya</taxon>
        <taxon>Ascomycota</taxon>
        <taxon>Pezizomycotina</taxon>
        <taxon>Eurotiomycetes</taxon>
        <taxon>Eurotiomycetidae</taxon>
        <taxon>Eurotiales</taxon>
        <taxon>Aspergillaceae</taxon>
        <taxon>Aspergillus</taxon>
        <taxon>Aspergillus subgen. Circumdati</taxon>
    </lineage>
</organism>
<reference evidence="3" key="1">
    <citation type="journal article" date="2017" name="Genome Biol.">
        <title>Comparative genomics reveals high biological diversity and specific adaptations in the industrially and medically important fungal genus Aspergillus.</title>
        <authorList>
            <person name="de Vries R.P."/>
            <person name="Riley R."/>
            <person name="Wiebenga A."/>
            <person name="Aguilar-Osorio G."/>
            <person name="Amillis S."/>
            <person name="Uchima C.A."/>
            <person name="Anderluh G."/>
            <person name="Asadollahi M."/>
            <person name="Askin M."/>
            <person name="Barry K."/>
            <person name="Battaglia E."/>
            <person name="Bayram O."/>
            <person name="Benocci T."/>
            <person name="Braus-Stromeyer S.A."/>
            <person name="Caldana C."/>
            <person name="Canovas D."/>
            <person name="Cerqueira G.C."/>
            <person name="Chen F."/>
            <person name="Chen W."/>
            <person name="Choi C."/>
            <person name="Clum A."/>
            <person name="Dos Santos R.A."/>
            <person name="Damasio A.R."/>
            <person name="Diallinas G."/>
            <person name="Emri T."/>
            <person name="Fekete E."/>
            <person name="Flipphi M."/>
            <person name="Freyberg S."/>
            <person name="Gallo A."/>
            <person name="Gournas C."/>
            <person name="Habgood R."/>
            <person name="Hainaut M."/>
            <person name="Harispe M.L."/>
            <person name="Henrissat B."/>
            <person name="Hilden K.S."/>
            <person name="Hope R."/>
            <person name="Hossain A."/>
            <person name="Karabika E."/>
            <person name="Karaffa L."/>
            <person name="Karanyi Z."/>
            <person name="Krasevec N."/>
            <person name="Kuo A."/>
            <person name="Kusch H."/>
            <person name="LaButti K."/>
            <person name="Lagendijk E.L."/>
            <person name="Lapidus A."/>
            <person name="Levasseur A."/>
            <person name="Lindquist E."/>
            <person name="Lipzen A."/>
            <person name="Logrieco A.F."/>
            <person name="MacCabe A."/>
            <person name="Maekelae M.R."/>
            <person name="Malavazi I."/>
            <person name="Melin P."/>
            <person name="Meyer V."/>
            <person name="Mielnichuk N."/>
            <person name="Miskei M."/>
            <person name="Molnar A.P."/>
            <person name="Mule G."/>
            <person name="Ngan C.Y."/>
            <person name="Orejas M."/>
            <person name="Orosz E."/>
            <person name="Ouedraogo J.P."/>
            <person name="Overkamp K.M."/>
            <person name="Park H.-S."/>
            <person name="Perrone G."/>
            <person name="Piumi F."/>
            <person name="Punt P.J."/>
            <person name="Ram A.F."/>
            <person name="Ramon A."/>
            <person name="Rauscher S."/>
            <person name="Record E."/>
            <person name="Riano-Pachon D.M."/>
            <person name="Robert V."/>
            <person name="Roehrig J."/>
            <person name="Ruller R."/>
            <person name="Salamov A."/>
            <person name="Salih N.S."/>
            <person name="Samson R.A."/>
            <person name="Sandor E."/>
            <person name="Sanguinetti M."/>
            <person name="Schuetze T."/>
            <person name="Sepcic K."/>
            <person name="Shelest E."/>
            <person name="Sherlock G."/>
            <person name="Sophianopoulou V."/>
            <person name="Squina F.M."/>
            <person name="Sun H."/>
            <person name="Susca A."/>
            <person name="Todd R.B."/>
            <person name="Tsang A."/>
            <person name="Unkles S.E."/>
            <person name="van de Wiele N."/>
            <person name="van Rossen-Uffink D."/>
            <person name="Oliveira J.V."/>
            <person name="Vesth T.C."/>
            <person name="Visser J."/>
            <person name="Yu J.-H."/>
            <person name="Zhou M."/>
            <person name="Andersen M.R."/>
            <person name="Archer D.B."/>
            <person name="Baker S.E."/>
            <person name="Benoit I."/>
            <person name="Brakhage A.A."/>
            <person name="Braus G.H."/>
            <person name="Fischer R."/>
            <person name="Frisvad J.C."/>
            <person name="Goldman G.H."/>
            <person name="Houbraken J."/>
            <person name="Oakley B."/>
            <person name="Pocsi I."/>
            <person name="Scazzocchio C."/>
            <person name="Seiboth B."/>
            <person name="vanKuyk P.A."/>
            <person name="Wortman J."/>
            <person name="Dyer P.S."/>
            <person name="Grigoriev I.V."/>
        </authorList>
    </citation>
    <scope>NUCLEOTIDE SEQUENCE [LARGE SCALE GENOMIC DNA]</scope>
    <source>
        <strain evidence="3">CBS 106.47</strain>
    </source>
</reference>
<evidence type="ECO:0000313" key="2">
    <source>
        <dbReference type="EMBL" id="OJZ84192.1"/>
    </source>
</evidence>
<dbReference type="EMBL" id="KV878244">
    <property type="protein sequence ID" value="OJZ84192.1"/>
    <property type="molecule type" value="Genomic_DNA"/>
</dbReference>
<feature type="region of interest" description="Disordered" evidence="1">
    <location>
        <begin position="1"/>
        <end position="30"/>
    </location>
</feature>
<dbReference type="VEuPathDB" id="FungiDB:ASPFODRAFT_671761"/>